<proteinExistence type="predicted"/>
<evidence type="ECO:0000313" key="2">
    <source>
        <dbReference type="EMBL" id="GJS62647.1"/>
    </source>
</evidence>
<organism evidence="2 3">
    <name type="scientific">Tanacetum coccineum</name>
    <dbReference type="NCBI Taxonomy" id="301880"/>
    <lineage>
        <taxon>Eukaryota</taxon>
        <taxon>Viridiplantae</taxon>
        <taxon>Streptophyta</taxon>
        <taxon>Embryophyta</taxon>
        <taxon>Tracheophyta</taxon>
        <taxon>Spermatophyta</taxon>
        <taxon>Magnoliopsida</taxon>
        <taxon>eudicotyledons</taxon>
        <taxon>Gunneridae</taxon>
        <taxon>Pentapetalae</taxon>
        <taxon>asterids</taxon>
        <taxon>campanulids</taxon>
        <taxon>Asterales</taxon>
        <taxon>Asteraceae</taxon>
        <taxon>Asteroideae</taxon>
        <taxon>Anthemideae</taxon>
        <taxon>Anthemidinae</taxon>
        <taxon>Tanacetum</taxon>
    </lineage>
</organism>
<evidence type="ECO:0000313" key="3">
    <source>
        <dbReference type="Proteomes" id="UP001151760"/>
    </source>
</evidence>
<reference evidence="2" key="1">
    <citation type="journal article" date="2022" name="Int. J. Mol. Sci.">
        <title>Draft Genome of Tanacetum Coccineum: Genomic Comparison of Closely Related Tanacetum-Family Plants.</title>
        <authorList>
            <person name="Yamashiro T."/>
            <person name="Shiraishi A."/>
            <person name="Nakayama K."/>
            <person name="Satake H."/>
        </authorList>
    </citation>
    <scope>NUCLEOTIDE SEQUENCE</scope>
</reference>
<name>A0ABQ4XC58_9ASTR</name>
<feature type="region of interest" description="Disordered" evidence="1">
    <location>
        <begin position="39"/>
        <end position="60"/>
    </location>
</feature>
<evidence type="ECO:0000256" key="1">
    <source>
        <dbReference type="SAM" id="MobiDB-lite"/>
    </source>
</evidence>
<accession>A0ABQ4XC58</accession>
<protein>
    <submittedName>
        <fullName evidence="2">Uncharacterized protein</fullName>
    </submittedName>
</protein>
<sequence length="92" mass="10467">MPTKTCRSLDGLHFDDKFSLSRNYRDTDREVKSLKRCRNPHCQGSMEPQDDGPEFNWGNRGKINSGSNTHIFSQRPASSSVCVLRPVVLRLS</sequence>
<reference evidence="2" key="2">
    <citation type="submission" date="2022-01" db="EMBL/GenBank/DDBJ databases">
        <authorList>
            <person name="Yamashiro T."/>
            <person name="Shiraishi A."/>
            <person name="Satake H."/>
            <person name="Nakayama K."/>
        </authorList>
    </citation>
    <scope>NUCLEOTIDE SEQUENCE</scope>
</reference>
<comment type="caution">
    <text evidence="2">The sequence shown here is derived from an EMBL/GenBank/DDBJ whole genome shotgun (WGS) entry which is preliminary data.</text>
</comment>
<gene>
    <name evidence="2" type="ORF">Tco_0657431</name>
</gene>
<dbReference type="Proteomes" id="UP001151760">
    <property type="component" value="Unassembled WGS sequence"/>
</dbReference>
<dbReference type="EMBL" id="BQNB010009374">
    <property type="protein sequence ID" value="GJS62647.1"/>
    <property type="molecule type" value="Genomic_DNA"/>
</dbReference>
<keyword evidence="3" id="KW-1185">Reference proteome</keyword>